<dbReference type="Pfam" id="PF14520">
    <property type="entry name" value="HHH_5"/>
    <property type="match status" value="1"/>
</dbReference>
<feature type="domain" description="Helix-hairpin-helix DNA-binding motif class 1" evidence="1">
    <location>
        <begin position="51"/>
        <end position="70"/>
    </location>
</feature>
<evidence type="ECO:0000313" key="2">
    <source>
        <dbReference type="EMBL" id="GAG98634.1"/>
    </source>
</evidence>
<dbReference type="EMBL" id="BART01023942">
    <property type="protein sequence ID" value="GAG98634.1"/>
    <property type="molecule type" value="Genomic_DNA"/>
</dbReference>
<proteinExistence type="predicted"/>
<dbReference type="Gene3D" id="1.10.150.20">
    <property type="entry name" value="5' to 3' exonuclease, C-terminal subdomain"/>
    <property type="match status" value="1"/>
</dbReference>
<reference evidence="2" key="1">
    <citation type="journal article" date="2014" name="Front. Microbiol.">
        <title>High frequency of phylogenetically diverse reductive dehalogenase-homologous genes in deep subseafloor sedimentary metagenomes.</title>
        <authorList>
            <person name="Kawai M."/>
            <person name="Futagami T."/>
            <person name="Toyoda A."/>
            <person name="Takaki Y."/>
            <person name="Nishi S."/>
            <person name="Hori S."/>
            <person name="Arai W."/>
            <person name="Tsubouchi T."/>
            <person name="Morono Y."/>
            <person name="Uchiyama I."/>
            <person name="Ito T."/>
            <person name="Fujiyama A."/>
            <person name="Inagaki F."/>
            <person name="Takami H."/>
        </authorList>
    </citation>
    <scope>NUCLEOTIDE SEQUENCE</scope>
    <source>
        <strain evidence="2">Expedition CK06-06</strain>
    </source>
</reference>
<dbReference type="GO" id="GO:0000166">
    <property type="term" value="F:nucleotide binding"/>
    <property type="evidence" value="ECO:0007669"/>
    <property type="project" value="InterPro"/>
</dbReference>
<feature type="domain" description="Helix-hairpin-helix DNA-binding motif class 1" evidence="1">
    <location>
        <begin position="15"/>
        <end position="34"/>
    </location>
</feature>
<dbReference type="SUPFAM" id="SSF47794">
    <property type="entry name" value="Rad51 N-terminal domain-like"/>
    <property type="match status" value="1"/>
</dbReference>
<dbReference type="GO" id="GO:0003677">
    <property type="term" value="F:DNA binding"/>
    <property type="evidence" value="ECO:0007669"/>
    <property type="project" value="InterPro"/>
</dbReference>
<evidence type="ECO:0000259" key="1">
    <source>
        <dbReference type="SMART" id="SM00278"/>
    </source>
</evidence>
<dbReference type="AlphaFoldDB" id="X1BSC1"/>
<dbReference type="InterPro" id="IPR003583">
    <property type="entry name" value="Hlx-hairpin-Hlx_DNA-bd_motif"/>
</dbReference>
<comment type="caution">
    <text evidence="2">The sequence shown here is derived from an EMBL/GenBank/DDBJ whole genome shotgun (WGS) entry which is preliminary data.</text>
</comment>
<dbReference type="GO" id="GO:0006281">
    <property type="term" value="P:DNA repair"/>
    <property type="evidence" value="ECO:0007669"/>
    <property type="project" value="InterPro"/>
</dbReference>
<name>X1BSC1_9ZZZZ</name>
<organism evidence="2">
    <name type="scientific">marine sediment metagenome</name>
    <dbReference type="NCBI Taxonomy" id="412755"/>
    <lineage>
        <taxon>unclassified sequences</taxon>
        <taxon>metagenomes</taxon>
        <taxon>ecological metagenomes</taxon>
    </lineage>
</organism>
<dbReference type="SMART" id="SM00278">
    <property type="entry name" value="HhH1"/>
    <property type="match status" value="2"/>
</dbReference>
<accession>X1BSC1</accession>
<gene>
    <name evidence="2" type="ORF">S01H4_43403</name>
</gene>
<dbReference type="InterPro" id="IPR010995">
    <property type="entry name" value="DNA_repair_Rad51/TF_NusA_a-hlx"/>
</dbReference>
<sequence length="77" mass="8493">MAVPASVKYRHCNLKNLKQIKGIGDATIKNLRKAGYKNVGQVYQDSSSAWGRLAKVEGISKKTAANLFRKINKDVVC</sequence>
<protein>
    <recommendedName>
        <fullName evidence="1">Helix-hairpin-helix DNA-binding motif class 1 domain-containing protein</fullName>
    </recommendedName>
</protein>